<feature type="non-terminal residue" evidence="1">
    <location>
        <position position="141"/>
    </location>
</feature>
<organism evidence="1 2">
    <name type="scientific">Grantiella picta</name>
    <dbReference type="NCBI Taxonomy" id="266360"/>
    <lineage>
        <taxon>Eukaryota</taxon>
        <taxon>Metazoa</taxon>
        <taxon>Chordata</taxon>
        <taxon>Craniata</taxon>
        <taxon>Vertebrata</taxon>
        <taxon>Euteleostomi</taxon>
        <taxon>Archelosauria</taxon>
        <taxon>Archosauria</taxon>
        <taxon>Dinosauria</taxon>
        <taxon>Saurischia</taxon>
        <taxon>Theropoda</taxon>
        <taxon>Coelurosauria</taxon>
        <taxon>Aves</taxon>
        <taxon>Neognathae</taxon>
        <taxon>Neoaves</taxon>
        <taxon>Telluraves</taxon>
        <taxon>Australaves</taxon>
        <taxon>Passeriformes</taxon>
        <taxon>Meliphagoidea</taxon>
        <taxon>Meliphagidae</taxon>
        <taxon>Grantiella</taxon>
    </lineage>
</organism>
<keyword evidence="2" id="KW-1185">Reference proteome</keyword>
<evidence type="ECO:0000313" key="2">
    <source>
        <dbReference type="Proteomes" id="UP000575029"/>
    </source>
</evidence>
<feature type="non-terminal residue" evidence="1">
    <location>
        <position position="1"/>
    </location>
</feature>
<dbReference type="EMBL" id="VZRM01000409">
    <property type="protein sequence ID" value="NWV30978.1"/>
    <property type="molecule type" value="Genomic_DNA"/>
</dbReference>
<sequence length="141" mass="15953">DWSTQENSSTYRLLVILRPPPGHSFILDTTKQPQAGRIRVALECLCPEEQLLGKICFLHPYAGQLPREQDWYLLDTLCTGSFLDVNKVIYWVQMLVVSAWLLLPQSLHCELTALPSDKCCRFQLSSPSGMQSTIEMALAVQ</sequence>
<name>A0A7K6DY76_9PASS</name>
<comment type="caution">
    <text evidence="1">The sequence shown here is derived from an EMBL/GenBank/DDBJ whole genome shotgun (WGS) entry which is preliminary data.</text>
</comment>
<reference evidence="1 2" key="1">
    <citation type="submission" date="2019-09" db="EMBL/GenBank/DDBJ databases">
        <title>Bird 10,000 Genomes (B10K) Project - Family phase.</title>
        <authorList>
            <person name="Zhang G."/>
        </authorList>
    </citation>
    <scope>NUCLEOTIDE SEQUENCE [LARGE SCALE GENOMIC DNA]</scope>
    <source>
        <strain evidence="1">B10K-DU-029-50</strain>
        <tissue evidence="1">Heart</tissue>
    </source>
</reference>
<proteinExistence type="predicted"/>
<dbReference type="Proteomes" id="UP000575029">
    <property type="component" value="Unassembled WGS sequence"/>
</dbReference>
<accession>A0A7K6DY76</accession>
<protein>
    <submittedName>
        <fullName evidence="1">IPIL1 protein</fullName>
    </submittedName>
</protein>
<dbReference type="AlphaFoldDB" id="A0A7K6DY76"/>
<evidence type="ECO:0000313" key="1">
    <source>
        <dbReference type="EMBL" id="NWV30978.1"/>
    </source>
</evidence>
<gene>
    <name evidence="1" type="primary">Itpripl1_0</name>
    <name evidence="1" type="ORF">GRAPIC_R15618</name>
</gene>